<dbReference type="EMBL" id="JACXAA010000001">
    <property type="protein sequence ID" value="MBD2751437.1"/>
    <property type="molecule type" value="Genomic_DNA"/>
</dbReference>
<feature type="signal peptide" evidence="2">
    <location>
        <begin position="1"/>
        <end position="17"/>
    </location>
</feature>
<proteinExistence type="predicted"/>
<feature type="compositionally biased region" description="Basic and acidic residues" evidence="1">
    <location>
        <begin position="24"/>
        <end position="35"/>
    </location>
</feature>
<dbReference type="RefSeq" id="WP_191037083.1">
    <property type="nucleotide sequence ID" value="NZ_JACXAA010000001.1"/>
</dbReference>
<keyword evidence="4" id="KW-1185">Reference proteome</keyword>
<reference evidence="3" key="1">
    <citation type="submission" date="2020-09" db="EMBL/GenBank/DDBJ databases">
        <authorList>
            <person name="Kim M.K."/>
        </authorList>
    </citation>
    <scope>NUCLEOTIDE SEQUENCE</scope>
    <source>
        <strain evidence="3">BT704</strain>
    </source>
</reference>
<comment type="caution">
    <text evidence="3">The sequence shown here is derived from an EMBL/GenBank/DDBJ whole genome shotgun (WGS) entry which is preliminary data.</text>
</comment>
<accession>A0A927AXC0</accession>
<feature type="compositionally biased region" description="Basic and acidic residues" evidence="1">
    <location>
        <begin position="95"/>
        <end position="111"/>
    </location>
</feature>
<dbReference type="Proteomes" id="UP000653797">
    <property type="component" value="Unassembled WGS sequence"/>
</dbReference>
<feature type="chain" id="PRO_5037138544" evidence="2">
    <location>
        <begin position="18"/>
        <end position="111"/>
    </location>
</feature>
<evidence type="ECO:0000313" key="4">
    <source>
        <dbReference type="Proteomes" id="UP000653797"/>
    </source>
</evidence>
<organism evidence="3 4">
    <name type="scientific">Spirosoma validum</name>
    <dbReference type="NCBI Taxonomy" id="2771355"/>
    <lineage>
        <taxon>Bacteria</taxon>
        <taxon>Pseudomonadati</taxon>
        <taxon>Bacteroidota</taxon>
        <taxon>Cytophagia</taxon>
        <taxon>Cytophagales</taxon>
        <taxon>Cytophagaceae</taxon>
        <taxon>Spirosoma</taxon>
    </lineage>
</organism>
<evidence type="ECO:0000256" key="2">
    <source>
        <dbReference type="SAM" id="SignalP"/>
    </source>
</evidence>
<evidence type="ECO:0000313" key="3">
    <source>
        <dbReference type="EMBL" id="MBD2751437.1"/>
    </source>
</evidence>
<gene>
    <name evidence="3" type="ORF">IC230_00925</name>
</gene>
<keyword evidence="2" id="KW-0732">Signal</keyword>
<sequence length="111" mass="11982">MIKLFIGALFVATTTLAQTTSSPEDQRRAGVKDKPSGSTESTTRSKSKTAVAASTKPLPQPSLKEKLESGDRAIPSYKQEKDAGIHKGKAKYSPRRTESGARKDTMKSTKL</sequence>
<protein>
    <submittedName>
        <fullName evidence="3">Uncharacterized protein</fullName>
    </submittedName>
</protein>
<feature type="region of interest" description="Disordered" evidence="1">
    <location>
        <begin position="16"/>
        <end position="111"/>
    </location>
</feature>
<name>A0A927AXC0_9BACT</name>
<evidence type="ECO:0000256" key="1">
    <source>
        <dbReference type="SAM" id="MobiDB-lite"/>
    </source>
</evidence>
<dbReference type="AlphaFoldDB" id="A0A927AXC0"/>